<accession>A0ABY2GTS2</accession>
<evidence type="ECO:0000313" key="3">
    <source>
        <dbReference type="Proteomes" id="UP001642720"/>
    </source>
</evidence>
<feature type="compositionally biased region" description="Basic and acidic residues" evidence="1">
    <location>
        <begin position="85"/>
        <end position="107"/>
    </location>
</feature>
<comment type="caution">
    <text evidence="2">The sequence shown here is derived from an EMBL/GenBank/DDBJ whole genome shotgun (WGS) entry which is preliminary data.</text>
</comment>
<dbReference type="RefSeq" id="XP_073555534.1">
    <property type="nucleotide sequence ID" value="XM_073705890.1"/>
</dbReference>
<reference evidence="2 3" key="1">
    <citation type="submission" date="2018-01" db="EMBL/GenBank/DDBJ databases">
        <title>Genome characterization of the sugarcane-associated fungus Trichoderma ghanense CCMA-1212 and their application in lignocelulose bioconversion.</title>
        <authorList>
            <person name="Steindorff A.S."/>
            <person name="Mendes T.D."/>
            <person name="Vilela E.S.D."/>
            <person name="Rodrigues D.S."/>
            <person name="Formighieri E.F."/>
            <person name="Melo I.S."/>
            <person name="Favaro L.C.L."/>
        </authorList>
    </citation>
    <scope>NUCLEOTIDE SEQUENCE [LARGE SCALE GENOMIC DNA]</scope>
    <source>
        <strain evidence="2 3">CCMA-1212</strain>
    </source>
</reference>
<keyword evidence="3" id="KW-1185">Reference proteome</keyword>
<organism evidence="2 3">
    <name type="scientific">Trichoderma ghanense</name>
    <dbReference type="NCBI Taxonomy" id="65468"/>
    <lineage>
        <taxon>Eukaryota</taxon>
        <taxon>Fungi</taxon>
        <taxon>Dikarya</taxon>
        <taxon>Ascomycota</taxon>
        <taxon>Pezizomycotina</taxon>
        <taxon>Sordariomycetes</taxon>
        <taxon>Hypocreomycetidae</taxon>
        <taxon>Hypocreales</taxon>
        <taxon>Hypocreaceae</taxon>
        <taxon>Trichoderma</taxon>
    </lineage>
</organism>
<evidence type="ECO:0000256" key="1">
    <source>
        <dbReference type="SAM" id="MobiDB-lite"/>
    </source>
</evidence>
<dbReference type="EMBL" id="PPTA01000014">
    <property type="protein sequence ID" value="TFA99332.1"/>
    <property type="molecule type" value="Genomic_DNA"/>
</dbReference>
<feature type="region of interest" description="Disordered" evidence="1">
    <location>
        <begin position="77"/>
        <end position="131"/>
    </location>
</feature>
<dbReference type="Proteomes" id="UP001642720">
    <property type="component" value="Unassembled WGS sequence"/>
</dbReference>
<protein>
    <submittedName>
        <fullName evidence="2">Uncharacterized protein</fullName>
    </submittedName>
</protein>
<sequence length="160" mass="17666">MEKGRPNCCTKSAYATEDKLGHRIAREAVADEQRRQQTTRCESRTPEAILDLEEGQFIYTYRCEETGATETCNCNGKKSWISDEGEGKGKTSLKDEEADGRREDDFQPFRNAAEAPRWPAAKEGGLRGQGAAAVREVRGHCSSTRFGGATFGRGGQGTRR</sequence>
<gene>
    <name evidence="2" type="ORF">CCMA1212_008776</name>
</gene>
<dbReference type="GeneID" id="300580340"/>
<name>A0ABY2GTS2_9HYPO</name>
<evidence type="ECO:0000313" key="2">
    <source>
        <dbReference type="EMBL" id="TFA99332.1"/>
    </source>
</evidence>
<proteinExistence type="predicted"/>